<feature type="transmembrane region" description="Helical" evidence="5">
    <location>
        <begin position="102"/>
        <end position="123"/>
    </location>
</feature>
<proteinExistence type="predicted"/>
<evidence type="ECO:0000256" key="3">
    <source>
        <dbReference type="ARBA" id="ARBA00022989"/>
    </source>
</evidence>
<dbReference type="GO" id="GO:0016020">
    <property type="term" value="C:membrane"/>
    <property type="evidence" value="ECO:0007669"/>
    <property type="project" value="UniProtKB-SubCell"/>
</dbReference>
<dbReference type="InterPro" id="IPR032808">
    <property type="entry name" value="DoxX"/>
</dbReference>
<dbReference type="AlphaFoldDB" id="A0A1C5I1I4"/>
<dbReference type="RefSeq" id="WP_088994053.1">
    <property type="nucleotide sequence ID" value="NZ_LT607750.1"/>
</dbReference>
<protein>
    <submittedName>
        <fullName evidence="6">DoxX-like family protein</fullName>
    </submittedName>
</protein>
<keyword evidence="4 5" id="KW-0472">Membrane</keyword>
<sequence length="127" mass="13523">MHTALWIVTAIVATGFAIGGISQVVLTKERFRSFGASQHWVDDFGRGHIKAIGTIKIIGSLGLILPAVLDVAVVLVPLAASGLMLVMAGAGTTRFRRSEWGYLLGDLMFIGLLGFVAWGRFALEPLG</sequence>
<name>A0A1C5I1I4_9ACTN</name>
<evidence type="ECO:0000313" key="6">
    <source>
        <dbReference type="EMBL" id="SCG52128.1"/>
    </source>
</evidence>
<evidence type="ECO:0000256" key="2">
    <source>
        <dbReference type="ARBA" id="ARBA00022692"/>
    </source>
</evidence>
<dbReference type="Pfam" id="PF13564">
    <property type="entry name" value="DoxX_2"/>
    <property type="match status" value="1"/>
</dbReference>
<evidence type="ECO:0000256" key="4">
    <source>
        <dbReference type="ARBA" id="ARBA00023136"/>
    </source>
</evidence>
<dbReference type="EMBL" id="LT607750">
    <property type="protein sequence ID" value="SCG52128.1"/>
    <property type="molecule type" value="Genomic_DNA"/>
</dbReference>
<keyword evidence="2 5" id="KW-0812">Transmembrane</keyword>
<feature type="transmembrane region" description="Helical" evidence="5">
    <location>
        <begin position="47"/>
        <end position="65"/>
    </location>
</feature>
<comment type="subcellular location">
    <subcellularLocation>
        <location evidence="1">Membrane</location>
        <topology evidence="1">Multi-pass membrane protein</topology>
    </subcellularLocation>
</comment>
<accession>A0A1C5I1I4</accession>
<evidence type="ECO:0000313" key="7">
    <source>
        <dbReference type="Proteomes" id="UP000198217"/>
    </source>
</evidence>
<dbReference type="Proteomes" id="UP000198217">
    <property type="component" value="Chromosome I"/>
</dbReference>
<evidence type="ECO:0000256" key="5">
    <source>
        <dbReference type="SAM" id="Phobius"/>
    </source>
</evidence>
<reference evidence="6 7" key="1">
    <citation type="submission" date="2016-06" db="EMBL/GenBank/DDBJ databases">
        <authorList>
            <person name="Kjaerup R.B."/>
            <person name="Dalgaard T.S."/>
            <person name="Juul-Madsen H.R."/>
        </authorList>
    </citation>
    <scope>NUCLEOTIDE SEQUENCE [LARGE SCALE GENOMIC DNA]</scope>
    <source>
        <strain evidence="6 7">DSM 43904</strain>
    </source>
</reference>
<gene>
    <name evidence="6" type="ORF">GA0070609_2625</name>
</gene>
<evidence type="ECO:0000256" key="1">
    <source>
        <dbReference type="ARBA" id="ARBA00004141"/>
    </source>
</evidence>
<organism evidence="6 7">
    <name type="scientific">Micromonospora echinaurantiaca</name>
    <dbReference type="NCBI Taxonomy" id="47857"/>
    <lineage>
        <taxon>Bacteria</taxon>
        <taxon>Bacillati</taxon>
        <taxon>Actinomycetota</taxon>
        <taxon>Actinomycetes</taxon>
        <taxon>Micromonosporales</taxon>
        <taxon>Micromonosporaceae</taxon>
        <taxon>Micromonospora</taxon>
    </lineage>
</organism>
<keyword evidence="7" id="KW-1185">Reference proteome</keyword>
<keyword evidence="3 5" id="KW-1133">Transmembrane helix</keyword>
<feature type="transmembrane region" description="Helical" evidence="5">
    <location>
        <begin position="6"/>
        <end position="26"/>
    </location>
</feature>
<feature type="transmembrane region" description="Helical" evidence="5">
    <location>
        <begin position="71"/>
        <end position="90"/>
    </location>
</feature>